<dbReference type="RefSeq" id="WP_069157765.1">
    <property type="nucleotide sequence ID" value="NZ_JBKXXQ010000026.1"/>
</dbReference>
<proteinExistence type="predicted"/>
<keyword evidence="1" id="KW-1133">Transmembrane helix</keyword>
<dbReference type="Pfam" id="PF19629">
    <property type="entry name" value="DUF6133"/>
    <property type="match status" value="1"/>
</dbReference>
<name>A0A1E3UFW4_9FIRM</name>
<dbReference type="EMBL" id="MCGI01000003">
    <property type="protein sequence ID" value="ODM11078.1"/>
    <property type="molecule type" value="Genomic_DNA"/>
</dbReference>
<protein>
    <submittedName>
        <fullName evidence="3">Uncharacterized protein</fullName>
    </submittedName>
</protein>
<dbReference type="OrthoDB" id="1708240at2"/>
<reference evidence="2 5" key="1">
    <citation type="submission" date="2016-07" db="EMBL/GenBank/DDBJ databases">
        <title>Characterization of isolates of Eisenbergiella tayi derived from blood cultures, using whole genome sequencing.</title>
        <authorList>
            <person name="Burdz T."/>
            <person name="Wiebe D."/>
            <person name="Huynh C."/>
            <person name="Bernard K."/>
        </authorList>
    </citation>
    <scope>NUCLEOTIDE SEQUENCE [LARGE SCALE GENOMIC DNA]</scope>
    <source>
        <strain evidence="2 5">NML 120489</strain>
    </source>
</reference>
<gene>
    <name evidence="2" type="ORF">BEH84_03507</name>
    <name evidence="3" type="ORF">BEI59_16970</name>
</gene>
<keyword evidence="1" id="KW-0812">Transmembrane</keyword>
<dbReference type="AlphaFoldDB" id="A0A1E3UFW4"/>
<accession>A0A1E3UFW4</accession>
<evidence type="ECO:0000256" key="1">
    <source>
        <dbReference type="SAM" id="Phobius"/>
    </source>
</evidence>
<evidence type="ECO:0000313" key="2">
    <source>
        <dbReference type="EMBL" id="ODM11078.1"/>
    </source>
</evidence>
<evidence type="ECO:0000313" key="4">
    <source>
        <dbReference type="Proteomes" id="UP000094271"/>
    </source>
</evidence>
<evidence type="ECO:0000313" key="5">
    <source>
        <dbReference type="Proteomes" id="UP000095003"/>
    </source>
</evidence>
<comment type="caution">
    <text evidence="3">The sequence shown here is derived from an EMBL/GenBank/DDBJ whole genome shotgun (WGS) entry which is preliminary data.</text>
</comment>
<dbReference type="Proteomes" id="UP000095003">
    <property type="component" value="Unassembled WGS sequence"/>
</dbReference>
<sequence length="76" mass="8348">MRKMMNKVAGNMKVTVARAAMLLKDKKGENYVDTAVKILIAVVIGALLLAGLYALFGDVVMPTLTRRIQEMFNYAG</sequence>
<evidence type="ECO:0000313" key="3">
    <source>
        <dbReference type="EMBL" id="ODR49633.1"/>
    </source>
</evidence>
<dbReference type="Proteomes" id="UP000094271">
    <property type="component" value="Unassembled WGS sequence"/>
</dbReference>
<keyword evidence="1" id="KW-0472">Membrane</keyword>
<organism evidence="3 4">
    <name type="scientific">Eisenbergiella tayi</name>
    <dbReference type="NCBI Taxonomy" id="1432052"/>
    <lineage>
        <taxon>Bacteria</taxon>
        <taxon>Bacillati</taxon>
        <taxon>Bacillota</taxon>
        <taxon>Clostridia</taxon>
        <taxon>Lachnospirales</taxon>
        <taxon>Lachnospiraceae</taxon>
        <taxon>Eisenbergiella</taxon>
    </lineage>
</organism>
<dbReference type="InterPro" id="IPR045765">
    <property type="entry name" value="DUF6133"/>
</dbReference>
<reference evidence="3 4" key="2">
    <citation type="submission" date="2016-08" db="EMBL/GenBank/DDBJ databases">
        <authorList>
            <person name="Seilhamer J.J."/>
        </authorList>
    </citation>
    <scope>NUCLEOTIDE SEQUENCE [LARGE SCALE GENOMIC DNA]</scope>
    <source>
        <strain evidence="3 4">NML150140-1</strain>
    </source>
</reference>
<feature type="transmembrane region" description="Helical" evidence="1">
    <location>
        <begin position="38"/>
        <end position="61"/>
    </location>
</feature>
<dbReference type="EMBL" id="MEHA01000012">
    <property type="protein sequence ID" value="ODR49633.1"/>
    <property type="molecule type" value="Genomic_DNA"/>
</dbReference>
<dbReference type="PATRIC" id="fig|1432052.3.peg.3885"/>